<feature type="transmembrane region" description="Helical" evidence="1">
    <location>
        <begin position="30"/>
        <end position="50"/>
    </location>
</feature>
<evidence type="ECO:0000313" key="3">
    <source>
        <dbReference type="Proteomes" id="UP000156919"/>
    </source>
</evidence>
<sequence>MGDYTDAIKRLTDDEVAFEIPGYDVTTKDMLIFVMAVCKVVLLIIVYILFKTRMRQPGKMRIRWT</sequence>
<evidence type="ECO:0000313" key="2">
    <source>
        <dbReference type="EMBL" id="AKD44216.1"/>
    </source>
</evidence>
<dbReference type="GeneID" id="26122688"/>
<accession>A0A0F6T2V9</accession>
<dbReference type="EMBL" id="KP205452">
    <property type="protein sequence ID" value="AKD44216.1"/>
    <property type="molecule type" value="Viral_cRNA"/>
</dbReference>
<dbReference type="Proteomes" id="UP000156919">
    <property type="component" value="Segment"/>
</dbReference>
<protein>
    <submittedName>
        <fullName evidence="2">Protein 6</fullName>
    </submittedName>
</protein>
<dbReference type="RefSeq" id="YP_009177020.1">
    <property type="nucleotide sequence ID" value="NC_028237.2"/>
</dbReference>
<evidence type="ECO:0000256" key="1">
    <source>
        <dbReference type="SAM" id="Phobius"/>
    </source>
</evidence>
<keyword evidence="1" id="KW-0812">Transmembrane</keyword>
<organism evidence="2 3">
    <name type="scientific">Alfalfa dwarf virus</name>
    <dbReference type="NCBI Taxonomy" id="998864"/>
    <lineage>
        <taxon>Viruses</taxon>
        <taxon>Riboviria</taxon>
        <taxon>Orthornavirae</taxon>
        <taxon>Negarnaviricota</taxon>
        <taxon>Haploviricotina</taxon>
        <taxon>Monjiviricetes</taxon>
        <taxon>Mononegavirales</taxon>
        <taxon>Rhabdoviridae</taxon>
        <taxon>Betarhabdovirinae</taxon>
        <taxon>Alphacytorhabdovirus</taxon>
        <taxon>Alphacytorhabdovirus alphamedicagonis</taxon>
        <taxon>Cytorhabdovirus medicagonis</taxon>
    </lineage>
</organism>
<keyword evidence="1" id="KW-0472">Membrane</keyword>
<reference evidence="2 3" key="1">
    <citation type="journal article" date="2015" name="Virology">
        <title>Complete genome sequence and integrated protein localization and interaction map for alfalfa dwarf virus, which combines properties of both cytoplasmic and nuclear plant rhabdoviruses.</title>
        <authorList>
            <person name="Bejerman N."/>
            <person name="Giolitti F."/>
            <person name="de Breuil S."/>
            <person name="Trucco V."/>
            <person name="Nome C."/>
            <person name="Lenardon S."/>
            <person name="Dietzgen R.G."/>
        </authorList>
    </citation>
    <scope>NUCLEOTIDE SEQUENCE [LARGE SCALE GENOMIC DNA]</scope>
    <source>
        <strain evidence="2">Manfredi</strain>
    </source>
</reference>
<keyword evidence="1" id="KW-1133">Transmembrane helix</keyword>
<dbReference type="KEGG" id="vg:26122688"/>
<proteinExistence type="predicted"/>
<name>A0A0F6T2V9_9RHAB</name>
<keyword evidence="3" id="KW-1185">Reference proteome</keyword>